<reference evidence="3 4" key="1">
    <citation type="submission" date="2022-05" db="EMBL/GenBank/DDBJ databases">
        <title>Microbulbifer sp. nov., isolated from sponge.</title>
        <authorList>
            <person name="Gao L."/>
        </authorList>
    </citation>
    <scope>NUCLEOTIDE SEQUENCE [LARGE SCALE GENOMIC DNA]</scope>
    <source>
        <strain evidence="3 4">MI-G</strain>
    </source>
</reference>
<dbReference type="InterPro" id="IPR032465">
    <property type="entry name" value="ACMSD"/>
</dbReference>
<organism evidence="3 4">
    <name type="scientific">Microbulbifer spongiae</name>
    <dbReference type="NCBI Taxonomy" id="2944933"/>
    <lineage>
        <taxon>Bacteria</taxon>
        <taxon>Pseudomonadati</taxon>
        <taxon>Pseudomonadota</taxon>
        <taxon>Gammaproteobacteria</taxon>
        <taxon>Cellvibrionales</taxon>
        <taxon>Microbulbiferaceae</taxon>
        <taxon>Microbulbifer</taxon>
    </lineage>
</organism>
<dbReference type="Gene3D" id="3.20.20.140">
    <property type="entry name" value="Metal-dependent hydrolases"/>
    <property type="match status" value="1"/>
</dbReference>
<name>A0ABY9E8J9_9GAMM</name>
<evidence type="ECO:0000313" key="4">
    <source>
        <dbReference type="Proteomes" id="UP001321520"/>
    </source>
</evidence>
<feature type="domain" description="Amidohydrolase-related" evidence="2">
    <location>
        <begin position="104"/>
        <end position="305"/>
    </location>
</feature>
<dbReference type="EMBL" id="CP098023">
    <property type="protein sequence ID" value="WKD49002.1"/>
    <property type="molecule type" value="Genomic_DNA"/>
</dbReference>
<dbReference type="Pfam" id="PF04909">
    <property type="entry name" value="Amidohydro_2"/>
    <property type="match status" value="1"/>
</dbReference>
<accession>A0ABY9E8J9</accession>
<proteinExistence type="predicted"/>
<keyword evidence="1" id="KW-0456">Lyase</keyword>
<dbReference type="PANTHER" id="PTHR21240:SF19">
    <property type="entry name" value="CATALYTIC_ HYDROLASE"/>
    <property type="match status" value="1"/>
</dbReference>
<evidence type="ECO:0000313" key="3">
    <source>
        <dbReference type="EMBL" id="WKD49002.1"/>
    </source>
</evidence>
<sequence>MEKKKTVTPHSNSLATVIGASLRIQRDYMNMYLQDRPVVIDAWAQHPTLRHINDPIFDSLKRWTKMDYLNEELPVELTIRQMDEAGVSKSLISAWEAPGKSMISNDEVASVVDSAPDRFVGIGSVDISHPMKAVREMHRCVKALGFKGIRVLPWLWSKPPTDRWFYPVYTACCELGIPFCTQIGHTGPLMPSEVGRPIYLDQVALDFPELKIVAGHIGYPWTEEAIAVATKHEHVYIDTSAYTAKRYPPELVRYMKSYGAHKVLFGTNYPMISAKKALQEFDTLALDEKTERLFLAENAIRVFELEG</sequence>
<dbReference type="Proteomes" id="UP001321520">
    <property type="component" value="Chromosome"/>
</dbReference>
<dbReference type="InterPro" id="IPR006680">
    <property type="entry name" value="Amidohydro-rel"/>
</dbReference>
<dbReference type="InterPro" id="IPR032466">
    <property type="entry name" value="Metal_Hydrolase"/>
</dbReference>
<keyword evidence="4" id="KW-1185">Reference proteome</keyword>
<gene>
    <name evidence="3" type="ORF">M8T91_14025</name>
</gene>
<dbReference type="SUPFAM" id="SSF51556">
    <property type="entry name" value="Metallo-dependent hydrolases"/>
    <property type="match status" value="1"/>
</dbReference>
<evidence type="ECO:0000256" key="1">
    <source>
        <dbReference type="ARBA" id="ARBA00023239"/>
    </source>
</evidence>
<dbReference type="PANTHER" id="PTHR21240">
    <property type="entry name" value="2-AMINO-3-CARBOXYLMUCONATE-6-SEMIALDEHYDE DECARBOXYLASE"/>
    <property type="match status" value="1"/>
</dbReference>
<evidence type="ECO:0000259" key="2">
    <source>
        <dbReference type="Pfam" id="PF04909"/>
    </source>
</evidence>
<dbReference type="RefSeq" id="WP_301414788.1">
    <property type="nucleotide sequence ID" value="NZ_CP098023.1"/>
</dbReference>
<protein>
    <submittedName>
        <fullName evidence="3">Amidohydrolase family protein</fullName>
    </submittedName>
</protein>